<dbReference type="FunFam" id="1.10.4100.10:FF:000003">
    <property type="entry name" value="2-methylcitrate dehydratase 1"/>
    <property type="match status" value="1"/>
</dbReference>
<accession>A0A4R8UFX9</accession>
<sequence>MKLHDVRVHRSDENLARRDQLAWKIAEVATDPVEVTPEVAEMVINRVIDNASVAAASLTRRPVVSARSQALSHPRSTGGDGANVFGPDAAIRVSPEWAAWANGVAVRELDYHDTFLAAEYSHPGDNIPPITAAAQHLATLRGLSGLDLVRGIATGYEIQIDLVKAISLHEHKIDHVAHLGPSAAAGIGSLLGLDAETIFQAVGQALHTTTATRQSRKGEISSWKAHAPAFAGKMAVEAVDRAMRGETSPTPIYEGEDGVIAWLLDGPTAGYQVPLPERGEAKRAILDSYTKEHSAEYQAQAWIDLARKLHNQHPEILSPGAIASVVIHTSHHTHFVIGSGANDPQKYDPTASRETLDHSIPYIFTVALQDGSWHHVDSYSPERAGRADTLALWHRVSTVEDPEWTRRYHSLDVAEKAFGGRVVITLSTGEVISDEIAVADAHPLGARPFGRDEYVNKFRTLAADVLEADEIDRFLDLAQRLPELSAHDIGQLTIVARPGLLATAPMPKGFF</sequence>
<reference evidence="8 9" key="1">
    <citation type="submission" date="2019-03" db="EMBL/GenBank/DDBJ databases">
        <title>Genomics of glacier-inhabiting Cryobacterium strains.</title>
        <authorList>
            <person name="Liu Q."/>
            <person name="Xin Y.-H."/>
        </authorList>
    </citation>
    <scope>NUCLEOTIDE SEQUENCE [LARGE SCALE GENOMIC DNA]</scope>
    <source>
        <strain evidence="8 9">Sr47</strain>
    </source>
</reference>
<dbReference type="Pfam" id="PF03972">
    <property type="entry name" value="MmgE_PrpD_N"/>
    <property type="match status" value="1"/>
</dbReference>
<evidence type="ECO:0000259" key="7">
    <source>
        <dbReference type="Pfam" id="PF19305"/>
    </source>
</evidence>
<feature type="domain" description="MmgE/PrpD C-terminal" evidence="7">
    <location>
        <begin position="293"/>
        <end position="480"/>
    </location>
</feature>
<evidence type="ECO:0000256" key="5">
    <source>
        <dbReference type="ARBA" id="ARBA00023239"/>
    </source>
</evidence>
<dbReference type="InterPro" id="IPR036148">
    <property type="entry name" value="MmgE/PrpD_sf"/>
</dbReference>
<evidence type="ECO:0000313" key="9">
    <source>
        <dbReference type="Proteomes" id="UP000297866"/>
    </source>
</evidence>
<dbReference type="AlphaFoldDB" id="A0A4R8UFX9"/>
<evidence type="ECO:0000256" key="2">
    <source>
        <dbReference type="ARBA" id="ARBA00006174"/>
    </source>
</evidence>
<dbReference type="SUPFAM" id="SSF103378">
    <property type="entry name" value="2-methylcitrate dehydratase PrpD"/>
    <property type="match status" value="1"/>
</dbReference>
<dbReference type="InterPro" id="IPR045336">
    <property type="entry name" value="MmgE_PrpD_N"/>
</dbReference>
<dbReference type="RefSeq" id="WP_134490989.1">
    <property type="nucleotide sequence ID" value="NZ_SOEZ01000054.1"/>
</dbReference>
<feature type="domain" description="MmgE/PrpD N-terminal" evidence="6">
    <location>
        <begin position="20"/>
        <end position="269"/>
    </location>
</feature>
<keyword evidence="5" id="KW-0456">Lyase</keyword>
<dbReference type="Gene3D" id="1.10.4100.10">
    <property type="entry name" value="2-methylcitrate dehydratase PrpD"/>
    <property type="match status" value="1"/>
</dbReference>
<dbReference type="InterPro" id="IPR045337">
    <property type="entry name" value="MmgE_PrpD_C"/>
</dbReference>
<comment type="similarity">
    <text evidence="2">Belongs to the PrpD family.</text>
</comment>
<dbReference type="Proteomes" id="UP000297866">
    <property type="component" value="Unassembled WGS sequence"/>
</dbReference>
<dbReference type="PANTHER" id="PTHR16943:SF8">
    <property type="entry name" value="2-METHYLCITRATE DEHYDRATASE"/>
    <property type="match status" value="1"/>
</dbReference>
<comment type="catalytic activity">
    <reaction evidence="1">
        <text>(2S,3S)-2-methylcitrate = 2-methyl-cis-aconitate + H2O</text>
        <dbReference type="Rhea" id="RHEA:17725"/>
        <dbReference type="ChEBI" id="CHEBI:15377"/>
        <dbReference type="ChEBI" id="CHEBI:57872"/>
        <dbReference type="ChEBI" id="CHEBI:58853"/>
        <dbReference type="EC" id="4.2.1.79"/>
    </reaction>
</comment>
<proteinExistence type="inferred from homology"/>
<comment type="subunit">
    <text evidence="3">Monomer.</text>
</comment>
<dbReference type="PANTHER" id="PTHR16943">
    <property type="entry name" value="2-METHYLCITRATE DEHYDRATASE-RELATED"/>
    <property type="match status" value="1"/>
</dbReference>
<dbReference type="InterPro" id="IPR042188">
    <property type="entry name" value="MmgE/PrpD_sf_2"/>
</dbReference>
<name>A0A4R8UFX9_9MICO</name>
<keyword evidence="9" id="KW-1185">Reference proteome</keyword>
<evidence type="ECO:0000259" key="6">
    <source>
        <dbReference type="Pfam" id="PF03972"/>
    </source>
</evidence>
<dbReference type="EMBL" id="SOEZ01000054">
    <property type="protein sequence ID" value="TFB49927.1"/>
    <property type="molecule type" value="Genomic_DNA"/>
</dbReference>
<dbReference type="Gene3D" id="3.30.1330.120">
    <property type="entry name" value="2-methylcitrate dehydratase PrpD"/>
    <property type="match status" value="1"/>
</dbReference>
<dbReference type="Pfam" id="PF19305">
    <property type="entry name" value="MmgE_PrpD_C"/>
    <property type="match status" value="1"/>
</dbReference>
<dbReference type="OrthoDB" id="9797528at2"/>
<organism evidence="8 9">
    <name type="scientific">Cryobacterium tagatosivorans</name>
    <dbReference type="NCBI Taxonomy" id="1259199"/>
    <lineage>
        <taxon>Bacteria</taxon>
        <taxon>Bacillati</taxon>
        <taxon>Actinomycetota</taxon>
        <taxon>Actinomycetes</taxon>
        <taxon>Micrococcales</taxon>
        <taxon>Microbacteriaceae</taxon>
        <taxon>Cryobacterium</taxon>
    </lineage>
</organism>
<dbReference type="GO" id="GO:0047547">
    <property type="term" value="F:2-methylcitrate dehydratase activity"/>
    <property type="evidence" value="ECO:0007669"/>
    <property type="project" value="UniProtKB-EC"/>
</dbReference>
<protein>
    <recommendedName>
        <fullName evidence="4">2-methylcitrate dehydratase</fullName>
        <ecNumber evidence="4">4.2.1.79</ecNumber>
    </recommendedName>
</protein>
<comment type="caution">
    <text evidence="8">The sequence shown here is derived from an EMBL/GenBank/DDBJ whole genome shotgun (WGS) entry which is preliminary data.</text>
</comment>
<evidence type="ECO:0000256" key="1">
    <source>
        <dbReference type="ARBA" id="ARBA00000096"/>
    </source>
</evidence>
<dbReference type="InterPro" id="IPR005656">
    <property type="entry name" value="MmgE_PrpD"/>
</dbReference>
<dbReference type="EC" id="4.2.1.79" evidence="4"/>
<gene>
    <name evidence="8" type="ORF">E3O23_11095</name>
</gene>
<evidence type="ECO:0000313" key="8">
    <source>
        <dbReference type="EMBL" id="TFB49927.1"/>
    </source>
</evidence>
<evidence type="ECO:0000256" key="4">
    <source>
        <dbReference type="ARBA" id="ARBA00013124"/>
    </source>
</evidence>
<evidence type="ECO:0000256" key="3">
    <source>
        <dbReference type="ARBA" id="ARBA00011245"/>
    </source>
</evidence>
<dbReference type="InterPro" id="IPR042183">
    <property type="entry name" value="MmgE/PrpD_sf_1"/>
</dbReference>